<reference evidence="3" key="1">
    <citation type="submission" date="2023-06" db="EMBL/GenBank/DDBJ databases">
        <title>Genome-scale phylogeny and comparative genomics of the fungal order Sordariales.</title>
        <authorList>
            <consortium name="Lawrence Berkeley National Laboratory"/>
            <person name="Hensen N."/>
            <person name="Bonometti L."/>
            <person name="Westerberg I."/>
            <person name="Brannstrom I.O."/>
            <person name="Guillou S."/>
            <person name="Cros-Aarteil S."/>
            <person name="Calhoun S."/>
            <person name="Haridas S."/>
            <person name="Kuo A."/>
            <person name="Mondo S."/>
            <person name="Pangilinan J."/>
            <person name="Riley R."/>
            <person name="LaButti K."/>
            <person name="Andreopoulos B."/>
            <person name="Lipzen A."/>
            <person name="Chen C."/>
            <person name="Yanf M."/>
            <person name="Daum C."/>
            <person name="Ng V."/>
            <person name="Clum A."/>
            <person name="Steindorff A."/>
            <person name="Ohm R."/>
            <person name="Martin F."/>
            <person name="Silar P."/>
            <person name="Natvig D."/>
            <person name="Lalanne C."/>
            <person name="Gautier V."/>
            <person name="Ament-velasquez S.L."/>
            <person name="Kruys A."/>
            <person name="Hutchinson M.I."/>
            <person name="Powell A.J."/>
            <person name="Barry K."/>
            <person name="Miller A.N."/>
            <person name="Grigoriev I.V."/>
            <person name="Debuchy R."/>
            <person name="Gladieux P."/>
            <person name="Thoren M.H."/>
            <person name="Johannesson H."/>
        </authorList>
    </citation>
    <scope>NUCLEOTIDE SEQUENCE</scope>
    <source>
        <strain evidence="3">SMH3187-1</strain>
    </source>
</reference>
<dbReference type="AlphaFoldDB" id="A0AA40K5M6"/>
<comment type="caution">
    <text evidence="3">The sequence shown here is derived from an EMBL/GenBank/DDBJ whole genome shotgun (WGS) entry which is preliminary data.</text>
</comment>
<proteinExistence type="predicted"/>
<evidence type="ECO:0000256" key="2">
    <source>
        <dbReference type="SAM" id="Phobius"/>
    </source>
</evidence>
<evidence type="ECO:0000256" key="1">
    <source>
        <dbReference type="SAM" id="MobiDB-lite"/>
    </source>
</evidence>
<dbReference type="Proteomes" id="UP001172155">
    <property type="component" value="Unassembled WGS sequence"/>
</dbReference>
<name>A0AA40K5M6_9PEZI</name>
<keyword evidence="2" id="KW-0472">Membrane</keyword>
<sequence length="683" mass="75618">MTSYAEIDVGNDKLSPEAMPIRRSALGLIPWIAIAWRLILVTLFGVSIIIVLYMYQQKGSLSSDDRRWFNALTLLFTALISLSVGSLLVLLGSMIRWPLLAAKPHSPRDVDLVLGMPEATGALRLVWLHSISSKKWTSTTLVALLYLVFNTLGRLSVASIGLAFNVNENVTTILPLRLTDWNSSEWFDLKRVDVVGSESDYYSGYFKKAMFEFQEFASLGKLLIDSAADVSMFTDEDFELVTLSKNDIGIPGFSREIQGETVTYSYALRERQGGEEFPSQSRVLRSSARCLARGIIGNEIYQWGQAPVAFGNITKQSPVFMEAWLRYHDIIARSNNGTSANANGGRLWAFAVNWTAFTDTALGCSTTHILFKPSLEGIDFDGNRNNTAIYECTTCLSGVQHLHNLPSNNASYISNMLLNHGAMNGRHYFPRLGVSDRKASIVTQIYYDTSSLSGDVKNTVSFLGDLPMTPPTKEAYDALLSKSARQNEDGIRTRRYALNAAHQAARTPLLPLIGAERTLPIVNQIPGQEAETLVIIQLHVKWERVYLILGSILGGTLLTVLATVVACKGVPMQDPHSHFPVGCLLRGAIGVAEYAGWNRMKLRYAAKMKAEGVYEVGLWVVEGTEAEIVSGFPEGLYRPDLWTEPSGIQGGGNRQGRKRDKMWRGGEDCLKSPDPMMSEYGRR</sequence>
<dbReference type="EMBL" id="JAUKUD010000004">
    <property type="protein sequence ID" value="KAK0746805.1"/>
    <property type="molecule type" value="Genomic_DNA"/>
</dbReference>
<keyword evidence="2" id="KW-1133">Transmembrane helix</keyword>
<evidence type="ECO:0000313" key="4">
    <source>
        <dbReference type="Proteomes" id="UP001172155"/>
    </source>
</evidence>
<organism evidence="3 4">
    <name type="scientific">Schizothecium vesticola</name>
    <dbReference type="NCBI Taxonomy" id="314040"/>
    <lineage>
        <taxon>Eukaryota</taxon>
        <taxon>Fungi</taxon>
        <taxon>Dikarya</taxon>
        <taxon>Ascomycota</taxon>
        <taxon>Pezizomycotina</taxon>
        <taxon>Sordariomycetes</taxon>
        <taxon>Sordariomycetidae</taxon>
        <taxon>Sordariales</taxon>
        <taxon>Schizotheciaceae</taxon>
        <taxon>Schizothecium</taxon>
    </lineage>
</organism>
<feature type="transmembrane region" description="Helical" evidence="2">
    <location>
        <begin position="28"/>
        <end position="56"/>
    </location>
</feature>
<evidence type="ECO:0000313" key="3">
    <source>
        <dbReference type="EMBL" id="KAK0746805.1"/>
    </source>
</evidence>
<protein>
    <submittedName>
        <fullName evidence="3">Uncharacterized protein</fullName>
    </submittedName>
</protein>
<accession>A0AA40K5M6</accession>
<feature type="transmembrane region" description="Helical" evidence="2">
    <location>
        <begin position="68"/>
        <end position="91"/>
    </location>
</feature>
<feature type="transmembrane region" description="Helical" evidence="2">
    <location>
        <begin position="545"/>
        <end position="566"/>
    </location>
</feature>
<feature type="compositionally biased region" description="Basic and acidic residues" evidence="1">
    <location>
        <begin position="662"/>
        <end position="671"/>
    </location>
</feature>
<keyword evidence="2" id="KW-0812">Transmembrane</keyword>
<gene>
    <name evidence="3" type="ORF">B0T18DRAFT_348667</name>
</gene>
<keyword evidence="4" id="KW-1185">Reference proteome</keyword>
<feature type="region of interest" description="Disordered" evidence="1">
    <location>
        <begin position="643"/>
        <end position="683"/>
    </location>
</feature>